<dbReference type="InterPro" id="IPR023214">
    <property type="entry name" value="HAD_sf"/>
</dbReference>
<dbReference type="InterPro" id="IPR023198">
    <property type="entry name" value="PGP-like_dom2"/>
</dbReference>
<reference evidence="1 2" key="1">
    <citation type="submission" date="2018-01" db="EMBL/GenBank/DDBJ databases">
        <title>Cryobacterium sp. nov., from glaciers in China.</title>
        <authorList>
            <person name="Liu Q."/>
            <person name="Xin Y.-H."/>
        </authorList>
    </citation>
    <scope>NUCLEOTIDE SEQUENCE [LARGE SCALE GENOMIC DNA]</scope>
    <source>
        <strain evidence="1 2">TMN-42</strain>
    </source>
</reference>
<dbReference type="Proteomes" id="UP000237340">
    <property type="component" value="Unassembled WGS sequence"/>
</dbReference>
<sequence>MAQLIWDMDGTLLDSTHVVPEAFVTVAHRLGAHDIDRDQVVAAYSRGVPEVILPHLVGRPVTDPEMSLYYECLRGQHIEPYAGIIETLAEVRRLGQQVVVFTGASSRAARILFDAAGIDVDLLIGGDHVQHPKPAPDGVIRAAQDAGASLANVIYIGDAPADLQAAQSAGAAGAAAAWGHLYDPKAPATVTLRRPEDALSLIGHNTVAASHPHVSR</sequence>
<dbReference type="NCBIfam" id="TIGR01549">
    <property type="entry name" value="HAD-SF-IA-v1"/>
    <property type="match status" value="1"/>
</dbReference>
<proteinExistence type="predicted"/>
<organism evidence="1 2">
    <name type="scientific">Cryobacterium zongtaii</name>
    <dbReference type="NCBI Taxonomy" id="1259217"/>
    <lineage>
        <taxon>Bacteria</taxon>
        <taxon>Bacillati</taxon>
        <taxon>Actinomycetota</taxon>
        <taxon>Actinomycetes</taxon>
        <taxon>Micrococcales</taxon>
        <taxon>Microbacteriaceae</taxon>
        <taxon>Cryobacterium</taxon>
    </lineage>
</organism>
<protein>
    <submittedName>
        <fullName evidence="1">HAD family hydrolase</fullName>
    </submittedName>
</protein>
<dbReference type="SUPFAM" id="SSF56784">
    <property type="entry name" value="HAD-like"/>
    <property type="match status" value="1"/>
</dbReference>
<dbReference type="Gene3D" id="1.10.150.240">
    <property type="entry name" value="Putative phosphatase, domain 2"/>
    <property type="match status" value="1"/>
</dbReference>
<name>A0A2S3Z9R0_9MICO</name>
<keyword evidence="2" id="KW-1185">Reference proteome</keyword>
<dbReference type="GO" id="GO:0008967">
    <property type="term" value="F:phosphoglycolate phosphatase activity"/>
    <property type="evidence" value="ECO:0007669"/>
    <property type="project" value="TreeGrafter"/>
</dbReference>
<gene>
    <name evidence="1" type="ORF">C3B61_15435</name>
</gene>
<dbReference type="InterPro" id="IPR006439">
    <property type="entry name" value="HAD-SF_hydro_IA"/>
</dbReference>
<dbReference type="SFLD" id="SFLDG01129">
    <property type="entry name" value="C1.5:_HAD__Beta-PGM__Phosphata"/>
    <property type="match status" value="1"/>
</dbReference>
<comment type="caution">
    <text evidence="1">The sequence shown here is derived from an EMBL/GenBank/DDBJ whole genome shotgun (WGS) entry which is preliminary data.</text>
</comment>
<evidence type="ECO:0000313" key="1">
    <source>
        <dbReference type="EMBL" id="POH62277.1"/>
    </source>
</evidence>
<dbReference type="EMBL" id="PPXD01000026">
    <property type="protein sequence ID" value="POH62277.1"/>
    <property type="molecule type" value="Genomic_DNA"/>
</dbReference>
<dbReference type="PANTHER" id="PTHR43434">
    <property type="entry name" value="PHOSPHOGLYCOLATE PHOSPHATASE"/>
    <property type="match status" value="1"/>
</dbReference>
<dbReference type="AlphaFoldDB" id="A0A2S3Z9R0"/>
<dbReference type="Pfam" id="PF00702">
    <property type="entry name" value="Hydrolase"/>
    <property type="match status" value="1"/>
</dbReference>
<dbReference type="PANTHER" id="PTHR43434:SF1">
    <property type="entry name" value="PHOSPHOGLYCOLATE PHOSPHATASE"/>
    <property type="match status" value="1"/>
</dbReference>
<dbReference type="GO" id="GO:0006281">
    <property type="term" value="P:DNA repair"/>
    <property type="evidence" value="ECO:0007669"/>
    <property type="project" value="TreeGrafter"/>
</dbReference>
<evidence type="ECO:0000313" key="2">
    <source>
        <dbReference type="Proteomes" id="UP000237340"/>
    </source>
</evidence>
<keyword evidence="1" id="KW-0378">Hydrolase</keyword>
<accession>A0A2S3Z9R0</accession>
<dbReference type="InterPro" id="IPR036412">
    <property type="entry name" value="HAD-like_sf"/>
</dbReference>
<dbReference type="Gene3D" id="3.40.50.1000">
    <property type="entry name" value="HAD superfamily/HAD-like"/>
    <property type="match status" value="1"/>
</dbReference>
<dbReference type="SFLD" id="SFLDS00003">
    <property type="entry name" value="Haloacid_Dehalogenase"/>
    <property type="match status" value="1"/>
</dbReference>
<dbReference type="InterPro" id="IPR050155">
    <property type="entry name" value="HAD-like_hydrolase_sf"/>
</dbReference>